<keyword evidence="1" id="KW-0479">Metal-binding</keyword>
<feature type="binding site" evidence="1">
    <location>
        <position position="111"/>
    </location>
    <ligand>
        <name>Zn(2+)</name>
        <dbReference type="ChEBI" id="CHEBI:29105"/>
    </ligand>
</feature>
<dbReference type="Gene3D" id="1.20.140.30">
    <property type="entry name" value="MOB kinase activator"/>
    <property type="match status" value="1"/>
</dbReference>
<dbReference type="InterPro" id="IPR036703">
    <property type="entry name" value="MOB_kinase_act_sf"/>
</dbReference>
<organism evidence="3 4">
    <name type="scientific">Leucocoprinus birnbaumii</name>
    <dbReference type="NCBI Taxonomy" id="56174"/>
    <lineage>
        <taxon>Eukaryota</taxon>
        <taxon>Fungi</taxon>
        <taxon>Dikarya</taxon>
        <taxon>Basidiomycota</taxon>
        <taxon>Agaricomycotina</taxon>
        <taxon>Agaricomycetes</taxon>
        <taxon>Agaricomycetidae</taxon>
        <taxon>Agaricales</taxon>
        <taxon>Agaricineae</taxon>
        <taxon>Agaricaceae</taxon>
        <taxon>Leucocoprinus</taxon>
    </lineage>
</organism>
<dbReference type="Pfam" id="PF03637">
    <property type="entry name" value="Mob1_phocein"/>
    <property type="match status" value="1"/>
</dbReference>
<dbReference type="PANTHER" id="PTHR22599">
    <property type="entry name" value="MPS ONE BINDER KINASE ACTIVATOR-LIKE MOB"/>
    <property type="match status" value="1"/>
</dbReference>
<feature type="region of interest" description="Disordered" evidence="2">
    <location>
        <begin position="1"/>
        <end position="43"/>
    </location>
</feature>
<feature type="binding site" evidence="1">
    <location>
        <position position="106"/>
    </location>
    <ligand>
        <name>Zn(2+)</name>
        <dbReference type="ChEBI" id="CHEBI:29105"/>
    </ligand>
</feature>
<keyword evidence="1" id="KW-0862">Zinc</keyword>
<keyword evidence="4" id="KW-1185">Reference proteome</keyword>
<evidence type="ECO:0000256" key="1">
    <source>
        <dbReference type="PIRSR" id="PIRSR605301-1"/>
    </source>
</evidence>
<dbReference type="Proteomes" id="UP001213000">
    <property type="component" value="Unassembled WGS sequence"/>
</dbReference>
<sequence>MSFFGRNRAPRGARRSPTPGSGPNYNRQGTLSQPPSPGPGSAVLGNEDGKPLYLCSPFVNAALVKGNFKTIVVLPKYVDIMEWVAVNIYDFFTNLNEFYGVLAECCTPSTCPTMAAGSNLNYLWQQTSGKFVPMTAPQYIDTVMSSIQIMLDDETIFPTNNNHEFQRTFPGVSRHIYRQLLRVFAHIYHAHFHQILHLRAEPHFNSLFAHFLAFGKEFDLLEVKEILGDPSGGPQGVMPGVGLLFERWREMGTLEK</sequence>
<evidence type="ECO:0000313" key="3">
    <source>
        <dbReference type="EMBL" id="KAJ3574000.1"/>
    </source>
</evidence>
<gene>
    <name evidence="3" type="ORF">NP233_g2073</name>
</gene>
<accession>A0AAD5VYW7</accession>
<protein>
    <recommendedName>
        <fullName evidence="5">Maintenance of ploidy protein mob2</fullName>
    </recommendedName>
</protein>
<dbReference type="SUPFAM" id="SSF101152">
    <property type="entry name" value="Mob1/phocein"/>
    <property type="match status" value="1"/>
</dbReference>
<reference evidence="3" key="1">
    <citation type="submission" date="2022-07" db="EMBL/GenBank/DDBJ databases">
        <title>Genome Sequence of Leucocoprinus birnbaumii.</title>
        <authorList>
            <person name="Buettner E."/>
        </authorList>
    </citation>
    <scope>NUCLEOTIDE SEQUENCE</scope>
    <source>
        <strain evidence="3">VT141</strain>
    </source>
</reference>
<dbReference type="AlphaFoldDB" id="A0AAD5VYW7"/>
<name>A0AAD5VYW7_9AGAR</name>
<dbReference type="EMBL" id="JANIEX010000084">
    <property type="protein sequence ID" value="KAJ3574000.1"/>
    <property type="molecule type" value="Genomic_DNA"/>
</dbReference>
<feature type="binding site" evidence="1">
    <location>
        <position position="191"/>
    </location>
    <ligand>
        <name>Zn(2+)</name>
        <dbReference type="ChEBI" id="CHEBI:29105"/>
    </ligand>
</feature>
<feature type="compositionally biased region" description="Polar residues" evidence="2">
    <location>
        <begin position="18"/>
        <end position="33"/>
    </location>
</feature>
<evidence type="ECO:0000313" key="4">
    <source>
        <dbReference type="Proteomes" id="UP001213000"/>
    </source>
</evidence>
<dbReference type="SMART" id="SM01388">
    <property type="entry name" value="Mob1_phocein"/>
    <property type="match status" value="1"/>
</dbReference>
<evidence type="ECO:0008006" key="5">
    <source>
        <dbReference type="Google" id="ProtNLM"/>
    </source>
</evidence>
<comment type="caution">
    <text evidence="3">The sequence shown here is derived from an EMBL/GenBank/DDBJ whole genome shotgun (WGS) entry which is preliminary data.</text>
</comment>
<feature type="binding site" evidence="1">
    <location>
        <position position="186"/>
    </location>
    <ligand>
        <name>Zn(2+)</name>
        <dbReference type="ChEBI" id="CHEBI:29105"/>
    </ligand>
</feature>
<proteinExistence type="predicted"/>
<dbReference type="InterPro" id="IPR005301">
    <property type="entry name" value="MOB_kinase_act_fam"/>
</dbReference>
<evidence type="ECO:0000256" key="2">
    <source>
        <dbReference type="SAM" id="MobiDB-lite"/>
    </source>
</evidence>